<reference evidence="3" key="1">
    <citation type="journal article" date="2011" name="Nat. Biotechnol.">
        <title>The genomic sequence of the Chinese hamster ovary (CHO)-K1 cell line.</title>
        <authorList>
            <person name="Xu X."/>
            <person name="Nagarajan H."/>
            <person name="Lewis N.E."/>
            <person name="Pan S."/>
            <person name="Cai Z."/>
            <person name="Liu X."/>
            <person name="Chen W."/>
            <person name="Xie M."/>
            <person name="Wang W."/>
            <person name="Hammond S."/>
            <person name="Andersen M.R."/>
            <person name="Neff N."/>
            <person name="Passarelli B."/>
            <person name="Koh W."/>
            <person name="Fan H.C."/>
            <person name="Wang J."/>
            <person name="Gui Y."/>
            <person name="Lee K.H."/>
            <person name="Betenbaugh M.J."/>
            <person name="Quake S.R."/>
            <person name="Famili I."/>
            <person name="Palsson B.O."/>
            <person name="Wang J."/>
        </authorList>
    </citation>
    <scope>NUCLEOTIDE SEQUENCE [LARGE SCALE GENOMIC DNA]</scope>
    <source>
        <strain evidence="3">CHO K1 cell line</strain>
    </source>
</reference>
<name>G3HW19_CRIGR</name>
<evidence type="ECO:0000313" key="2">
    <source>
        <dbReference type="EMBL" id="EGV96027.1"/>
    </source>
</evidence>
<dbReference type="InParanoid" id="G3HW19"/>
<gene>
    <name evidence="2" type="ORF">I79_015167</name>
</gene>
<keyword evidence="1" id="KW-0812">Transmembrane</keyword>
<keyword evidence="1" id="KW-0472">Membrane</keyword>
<accession>G3HW19</accession>
<evidence type="ECO:0000256" key="1">
    <source>
        <dbReference type="SAM" id="Phobius"/>
    </source>
</evidence>
<dbReference type="AlphaFoldDB" id="G3HW19"/>
<protein>
    <submittedName>
        <fullName evidence="2">Uncharacterized protein</fullName>
    </submittedName>
</protein>
<dbReference type="EMBL" id="JH000812">
    <property type="protein sequence ID" value="EGV96027.1"/>
    <property type="molecule type" value="Genomic_DNA"/>
</dbReference>
<dbReference type="Proteomes" id="UP000001075">
    <property type="component" value="Unassembled WGS sequence"/>
</dbReference>
<proteinExistence type="predicted"/>
<evidence type="ECO:0000313" key="3">
    <source>
        <dbReference type="Proteomes" id="UP000001075"/>
    </source>
</evidence>
<sequence>MAVRAFSLTIRLVRISILAGLLLSSVRGLHRKENLKMSKTAVNMECVHWTGHDSEVVFLFFVLAVAFVWNGSSPEP</sequence>
<feature type="transmembrane region" description="Helical" evidence="1">
    <location>
        <begin position="52"/>
        <end position="70"/>
    </location>
</feature>
<keyword evidence="1" id="KW-1133">Transmembrane helix</keyword>
<organism evidence="2 3">
    <name type="scientific">Cricetulus griseus</name>
    <name type="common">Chinese hamster</name>
    <name type="synonym">Cricetulus barabensis griseus</name>
    <dbReference type="NCBI Taxonomy" id="10029"/>
    <lineage>
        <taxon>Eukaryota</taxon>
        <taxon>Metazoa</taxon>
        <taxon>Chordata</taxon>
        <taxon>Craniata</taxon>
        <taxon>Vertebrata</taxon>
        <taxon>Euteleostomi</taxon>
        <taxon>Mammalia</taxon>
        <taxon>Eutheria</taxon>
        <taxon>Euarchontoglires</taxon>
        <taxon>Glires</taxon>
        <taxon>Rodentia</taxon>
        <taxon>Myomorpha</taxon>
        <taxon>Muroidea</taxon>
        <taxon>Cricetidae</taxon>
        <taxon>Cricetinae</taxon>
        <taxon>Cricetulus</taxon>
    </lineage>
</organism>